<keyword evidence="1" id="KW-0175">Coiled coil</keyword>
<keyword evidence="3" id="KW-1133">Transmembrane helix</keyword>
<dbReference type="Proteomes" id="UP000309991">
    <property type="component" value="Segment"/>
</dbReference>
<reference evidence="4 5" key="1">
    <citation type="submission" date="2019-02" db="EMBL/GenBank/DDBJ databases">
        <title>Isolation of virulent Lactobacillus brevis phages.</title>
        <authorList>
            <person name="Feyereisen M."/>
            <person name="Mahony J."/>
            <person name="O'Sullivan T."/>
            <person name="van Sinderen D."/>
        </authorList>
    </citation>
    <scope>NUCLEOTIDE SEQUENCE [LARGE SCALE GENOMIC DNA]</scope>
</reference>
<feature type="transmembrane region" description="Helical" evidence="3">
    <location>
        <begin position="6"/>
        <end position="24"/>
    </location>
</feature>
<evidence type="ECO:0000313" key="5">
    <source>
        <dbReference type="Proteomes" id="UP000309991"/>
    </source>
</evidence>
<keyword evidence="3" id="KW-0812">Transmembrane</keyword>
<gene>
    <name evidence="4" type="ORF">UCC3521_0080</name>
</gene>
<dbReference type="InterPro" id="IPR010026">
    <property type="entry name" value="Phage_holin_LL-H"/>
</dbReference>
<keyword evidence="5" id="KW-1185">Reference proteome</keyword>
<dbReference type="EMBL" id="MK504444">
    <property type="protein sequence ID" value="QBJ03618.1"/>
    <property type="molecule type" value="Genomic_DNA"/>
</dbReference>
<protein>
    <submittedName>
        <fullName evidence="4">Holin</fullName>
    </submittedName>
</protein>
<feature type="region of interest" description="Disordered" evidence="2">
    <location>
        <begin position="164"/>
        <end position="187"/>
    </location>
</feature>
<accession>A0A4Y5FGL1</accession>
<feature type="coiled-coil region" evidence="1">
    <location>
        <begin position="129"/>
        <end position="156"/>
    </location>
</feature>
<name>A0A4Y5FGL1_9CAUD</name>
<evidence type="ECO:0000256" key="1">
    <source>
        <dbReference type="SAM" id="Coils"/>
    </source>
</evidence>
<proteinExistence type="predicted"/>
<keyword evidence="3" id="KW-0472">Membrane</keyword>
<evidence type="ECO:0000256" key="2">
    <source>
        <dbReference type="SAM" id="MobiDB-lite"/>
    </source>
</evidence>
<evidence type="ECO:0000256" key="3">
    <source>
        <dbReference type="SAM" id="Phobius"/>
    </source>
</evidence>
<sequence length="187" mass="19309">MQDMITTIVVSVINALLVIVVGYVGKLATDTSKNAVKVNKALSLVEALAPIAEDAVTIAEKQGALNGWTGAKERDFANEIAAKSLTNLGFSAADQATIANAVEHAWATLKDTLDSTYGKSASEANNDKLVQADQKLADAKAQVAKAQAINEAVQKAIASVTPAVSSEPSAASQVQPVAKDTNTTTSN</sequence>
<evidence type="ECO:0000313" key="4">
    <source>
        <dbReference type="EMBL" id="QBJ03618.1"/>
    </source>
</evidence>
<organism evidence="4 5">
    <name type="scientific">Lactobacillus phage 3-521</name>
    <dbReference type="NCBI Taxonomy" id="2510943"/>
    <lineage>
        <taxon>Viruses</taxon>
        <taxon>Duplodnaviria</taxon>
        <taxon>Heunggongvirae</taxon>
        <taxon>Uroviricota</taxon>
        <taxon>Caudoviricetes</taxon>
        <taxon>Herelleviridae</taxon>
        <taxon>Watanabevirus</taxon>
        <taxon>Watanabevirus wv3521</taxon>
    </lineage>
</organism>
<dbReference type="NCBIfam" id="TIGR01673">
    <property type="entry name" value="holin_LLH"/>
    <property type="match status" value="1"/>
</dbReference>